<keyword evidence="6" id="KW-0282">Flagellum</keyword>
<organism evidence="6 7">
    <name type="scientific">Novosphingobium kalidii</name>
    <dbReference type="NCBI Taxonomy" id="3230299"/>
    <lineage>
        <taxon>Bacteria</taxon>
        <taxon>Pseudomonadati</taxon>
        <taxon>Pseudomonadota</taxon>
        <taxon>Alphaproteobacteria</taxon>
        <taxon>Sphingomonadales</taxon>
        <taxon>Sphingomonadaceae</taxon>
        <taxon>Novosphingobium</taxon>
    </lineage>
</organism>
<keyword evidence="7" id="KW-1185">Reference proteome</keyword>
<dbReference type="EMBL" id="JBEWLY010000007">
    <property type="protein sequence ID" value="MET1754375.1"/>
    <property type="molecule type" value="Genomic_DNA"/>
</dbReference>
<dbReference type="CDD" id="cd11614">
    <property type="entry name" value="SAF_CpaB_FlgA_like"/>
    <property type="match status" value="1"/>
</dbReference>
<dbReference type="PANTHER" id="PTHR36307:SF1">
    <property type="entry name" value="FLAGELLA BASAL BODY P-RING FORMATION PROTEIN FLGA"/>
    <property type="match status" value="1"/>
</dbReference>
<dbReference type="InterPro" id="IPR039246">
    <property type="entry name" value="Flagellar_FlgA"/>
</dbReference>
<evidence type="ECO:0000313" key="6">
    <source>
        <dbReference type="EMBL" id="MET1754375.1"/>
    </source>
</evidence>
<comment type="similarity">
    <text evidence="4">Belongs to the FlgA family.</text>
</comment>
<dbReference type="Proteomes" id="UP001548713">
    <property type="component" value="Unassembled WGS sequence"/>
</dbReference>
<dbReference type="RefSeq" id="WP_353982779.1">
    <property type="nucleotide sequence ID" value="NZ_JBEWLY010000007.1"/>
</dbReference>
<dbReference type="SMART" id="SM00858">
    <property type="entry name" value="SAF"/>
    <property type="match status" value="1"/>
</dbReference>
<reference evidence="6 7" key="1">
    <citation type="submission" date="2024-07" db="EMBL/GenBank/DDBJ databases">
        <title>Novosphingobium kalidii RD2P27.</title>
        <authorList>
            <person name="Sun J.-Q."/>
        </authorList>
    </citation>
    <scope>NUCLEOTIDE SEQUENCE [LARGE SCALE GENOMIC DNA]</scope>
    <source>
        <strain evidence="6 7">RD2P27</strain>
    </source>
</reference>
<dbReference type="PANTHER" id="PTHR36307">
    <property type="entry name" value="FLAGELLA BASAL BODY P-RING FORMATION PROTEIN FLGA"/>
    <property type="match status" value="1"/>
</dbReference>
<evidence type="ECO:0000313" key="7">
    <source>
        <dbReference type="Proteomes" id="UP001548713"/>
    </source>
</evidence>
<evidence type="ECO:0000256" key="3">
    <source>
        <dbReference type="ARBA" id="ARBA00022764"/>
    </source>
</evidence>
<name>A0ABV2CXQ1_9SPHN</name>
<feature type="domain" description="SAF" evidence="5">
    <location>
        <begin position="18"/>
        <end position="78"/>
    </location>
</feature>
<dbReference type="Gene3D" id="3.90.1210.10">
    <property type="entry name" value="Antifreeze-like/N-acetylneuraminic acid synthase C-terminal domain"/>
    <property type="match status" value="1"/>
</dbReference>
<dbReference type="NCBIfam" id="TIGR03170">
    <property type="entry name" value="flgA_cterm"/>
    <property type="match status" value="1"/>
</dbReference>
<comment type="caution">
    <text evidence="6">The sequence shown here is derived from an EMBL/GenBank/DDBJ whole genome shotgun (WGS) entry which is preliminary data.</text>
</comment>
<evidence type="ECO:0000256" key="1">
    <source>
        <dbReference type="ARBA" id="ARBA00004418"/>
    </source>
</evidence>
<sequence length="142" mass="14674">MLGTVLALLAAQAVPTAVETPVLARIVERGEIVSIDDFTVEALPASQGRGAISPKAANGMEAARRLGAGSVVRASDVIAPRLVRRGEPVTIYVRSGALLISTTGRSLDNGAMGDRIRVVANSTNRTLDAEVEGSGAVRTLAR</sequence>
<keyword evidence="6" id="KW-0966">Cell projection</keyword>
<evidence type="ECO:0000256" key="4">
    <source>
        <dbReference type="RuleBase" id="RU362063"/>
    </source>
</evidence>
<keyword evidence="4" id="KW-1005">Bacterial flagellum biogenesis</keyword>
<dbReference type="Gene3D" id="2.30.30.760">
    <property type="match status" value="1"/>
</dbReference>
<dbReference type="InterPro" id="IPR017585">
    <property type="entry name" value="SAF_FlgA"/>
</dbReference>
<comment type="function">
    <text evidence="4">Involved in the assembly process of the P-ring formation. It may associate with FlgF on the rod constituting a structure essential for the P-ring assembly or may act as a modulator protein for the P-ring assembly.</text>
</comment>
<keyword evidence="3 4" id="KW-0574">Periplasm</keyword>
<protein>
    <recommendedName>
        <fullName evidence="4">Flagella basal body P-ring formation protein FlgA</fullName>
    </recommendedName>
</protein>
<gene>
    <name evidence="6" type="primary">flgA</name>
    <name evidence="6" type="ORF">ABVV53_02685</name>
</gene>
<proteinExistence type="inferred from homology"/>
<evidence type="ECO:0000259" key="5">
    <source>
        <dbReference type="SMART" id="SM00858"/>
    </source>
</evidence>
<evidence type="ECO:0000256" key="2">
    <source>
        <dbReference type="ARBA" id="ARBA00022729"/>
    </source>
</evidence>
<dbReference type="InterPro" id="IPR013974">
    <property type="entry name" value="SAF"/>
</dbReference>
<keyword evidence="6" id="KW-0969">Cilium</keyword>
<keyword evidence="2" id="KW-0732">Signal</keyword>
<comment type="subcellular location">
    <subcellularLocation>
        <location evidence="1 4">Periplasm</location>
    </subcellularLocation>
</comment>
<accession>A0ABV2CXQ1</accession>
<dbReference type="Pfam" id="PF13144">
    <property type="entry name" value="ChapFlgA"/>
    <property type="match status" value="1"/>
</dbReference>